<dbReference type="InterPro" id="IPR002575">
    <property type="entry name" value="Aminoglycoside_PTrfase"/>
</dbReference>
<keyword evidence="2" id="KW-0808">Transferase</keyword>
<accession>A0A1H0FYC4</accession>
<gene>
    <name evidence="2" type="ORF">SAMN04488053_105149</name>
</gene>
<evidence type="ECO:0000313" key="2">
    <source>
        <dbReference type="EMBL" id="SDN99564.1"/>
    </source>
</evidence>
<proteinExistence type="predicted"/>
<evidence type="ECO:0000259" key="1">
    <source>
        <dbReference type="Pfam" id="PF01636"/>
    </source>
</evidence>
<dbReference type="AlphaFoldDB" id="A0A1H0FYC4"/>
<dbReference type="GO" id="GO:0016740">
    <property type="term" value="F:transferase activity"/>
    <property type="evidence" value="ECO:0007669"/>
    <property type="project" value="UniProtKB-KW"/>
</dbReference>
<dbReference type="EMBL" id="FNIL01000005">
    <property type="protein sequence ID" value="SDN99564.1"/>
    <property type="molecule type" value="Genomic_DNA"/>
</dbReference>
<dbReference type="PANTHER" id="PTHR21310">
    <property type="entry name" value="AMINOGLYCOSIDE PHOSPHOTRANSFERASE-RELATED-RELATED"/>
    <property type="match status" value="1"/>
</dbReference>
<sequence>MKDWEETHPVSIEKAQEKIERFFPELKPISIEHAGTGFDTTVYRVNKELVFRFPRQEKGLHAMENENKVLTYLQKNFFSSPYEVPAPLFYGQQEGEDFPFVGFSFVSGKELAEEHDVNLLSKEVNNLAAFLSSLHQLPAAEMSLIPDELKRLSSQKRKPMLEEIFTEIASICDKSTIDMAHFYLKEIPEWENPESTHFVHGDLHPKNIIAAENRISGIIDWGDAHFGHPASDLALLYQAVPQEFHRNFFDIYGPINEETRKLAIFKAVFLSAAVGRYAMYKGETHVIRWCHAGLKRSLETWFKD</sequence>
<dbReference type="Gene3D" id="3.30.200.20">
    <property type="entry name" value="Phosphorylase Kinase, domain 1"/>
    <property type="match status" value="1"/>
</dbReference>
<dbReference type="SUPFAM" id="SSF56112">
    <property type="entry name" value="Protein kinase-like (PK-like)"/>
    <property type="match status" value="1"/>
</dbReference>
<dbReference type="Pfam" id="PF01636">
    <property type="entry name" value="APH"/>
    <property type="match status" value="1"/>
</dbReference>
<feature type="domain" description="Aminoglycoside phosphotransferase" evidence="1">
    <location>
        <begin position="34"/>
        <end position="252"/>
    </location>
</feature>
<evidence type="ECO:0000313" key="3">
    <source>
        <dbReference type="Proteomes" id="UP000198778"/>
    </source>
</evidence>
<dbReference type="RefSeq" id="WP_175444247.1">
    <property type="nucleotide sequence ID" value="NZ_FNIL01000005.1"/>
</dbReference>
<organism evidence="2 3">
    <name type="scientific">Alkalicoccus daliensis</name>
    <dbReference type="NCBI Taxonomy" id="745820"/>
    <lineage>
        <taxon>Bacteria</taxon>
        <taxon>Bacillati</taxon>
        <taxon>Bacillota</taxon>
        <taxon>Bacilli</taxon>
        <taxon>Bacillales</taxon>
        <taxon>Bacillaceae</taxon>
        <taxon>Alkalicoccus</taxon>
    </lineage>
</organism>
<dbReference type="InterPro" id="IPR011009">
    <property type="entry name" value="Kinase-like_dom_sf"/>
</dbReference>
<name>A0A1H0FYC4_9BACI</name>
<dbReference type="Proteomes" id="UP000198778">
    <property type="component" value="Unassembled WGS sequence"/>
</dbReference>
<keyword evidence="3" id="KW-1185">Reference proteome</keyword>
<dbReference type="STRING" id="745820.SAMN04488053_105149"/>
<dbReference type="InterPro" id="IPR051678">
    <property type="entry name" value="AGP_Transferase"/>
</dbReference>
<reference evidence="3" key="1">
    <citation type="submission" date="2016-10" db="EMBL/GenBank/DDBJ databases">
        <authorList>
            <person name="Varghese N."/>
            <person name="Submissions S."/>
        </authorList>
    </citation>
    <scope>NUCLEOTIDE SEQUENCE [LARGE SCALE GENOMIC DNA]</scope>
    <source>
        <strain evidence="3">CGMCC 1.10369</strain>
    </source>
</reference>
<protein>
    <submittedName>
        <fullName evidence="2">Phosphotransferase enzyme family protein</fullName>
    </submittedName>
</protein>
<dbReference type="Gene3D" id="3.90.1200.10">
    <property type="match status" value="1"/>
</dbReference>